<feature type="domain" description="SpoOB alpha-helical" evidence="5">
    <location>
        <begin position="48"/>
        <end position="102"/>
    </location>
</feature>
<dbReference type="SUPFAM" id="SSF55890">
    <property type="entry name" value="Sporulation response regulatory protein Spo0B"/>
    <property type="match status" value="1"/>
</dbReference>
<dbReference type="EMBL" id="LGSS01000003">
    <property type="protein sequence ID" value="KNF09438.1"/>
    <property type="molecule type" value="Genomic_DNA"/>
</dbReference>
<keyword evidence="4" id="KW-1133">Transmembrane helix</keyword>
<gene>
    <name evidence="6" type="ORF">CLPU_3c02170</name>
</gene>
<keyword evidence="4" id="KW-0472">Membrane</keyword>
<reference evidence="7" key="1">
    <citation type="submission" date="2015-07" db="EMBL/GenBank/DDBJ databases">
        <title>Draft genome sequence of the purine-degrading Gottschalkia purinilyticum DSM 1384 (formerly Clostridium purinilyticum).</title>
        <authorList>
            <person name="Poehlein A."/>
            <person name="Schiel-Bengelsdorf B."/>
            <person name="Bengelsdorf F.R."/>
            <person name="Daniel R."/>
            <person name="Duerre P."/>
        </authorList>
    </citation>
    <scope>NUCLEOTIDE SEQUENCE [LARGE SCALE GENOMIC DNA]</scope>
    <source>
        <strain evidence="7">DSM 1384</strain>
    </source>
</reference>
<name>A0A0L0WD91_GOTPU</name>
<proteinExistence type="predicted"/>
<keyword evidence="4" id="KW-0812">Transmembrane</keyword>
<evidence type="ECO:0000256" key="4">
    <source>
        <dbReference type="SAM" id="Phobius"/>
    </source>
</evidence>
<evidence type="ECO:0000259" key="5">
    <source>
        <dbReference type="Pfam" id="PF14689"/>
    </source>
</evidence>
<dbReference type="InterPro" id="IPR039506">
    <property type="entry name" value="SPOB_a"/>
</dbReference>
<evidence type="ECO:0000313" key="7">
    <source>
        <dbReference type="Proteomes" id="UP000037267"/>
    </source>
</evidence>
<evidence type="ECO:0000256" key="2">
    <source>
        <dbReference type="ARBA" id="ARBA00022679"/>
    </source>
</evidence>
<dbReference type="Gene3D" id="1.10.287.130">
    <property type="match status" value="1"/>
</dbReference>
<keyword evidence="1" id="KW-0597">Phosphoprotein</keyword>
<keyword evidence="7" id="KW-1185">Reference proteome</keyword>
<feature type="transmembrane region" description="Helical" evidence="4">
    <location>
        <begin position="12"/>
        <end position="29"/>
    </location>
</feature>
<dbReference type="RefSeq" id="WP_050354421.1">
    <property type="nucleotide sequence ID" value="NZ_LGSS01000003.1"/>
</dbReference>
<evidence type="ECO:0000313" key="6">
    <source>
        <dbReference type="EMBL" id="KNF09438.1"/>
    </source>
</evidence>
<evidence type="ECO:0000256" key="3">
    <source>
        <dbReference type="ARBA" id="ARBA00022777"/>
    </source>
</evidence>
<dbReference type="STRING" id="1503.CLPU_3c02170"/>
<dbReference type="GO" id="GO:0000155">
    <property type="term" value="F:phosphorelay sensor kinase activity"/>
    <property type="evidence" value="ECO:0007669"/>
    <property type="project" value="InterPro"/>
</dbReference>
<keyword evidence="3 6" id="KW-0418">Kinase</keyword>
<accession>A0A0L0WD91</accession>
<comment type="caution">
    <text evidence="6">The sequence shown here is derived from an EMBL/GenBank/DDBJ whole genome shotgun (WGS) entry which is preliminary data.</text>
</comment>
<evidence type="ECO:0000256" key="1">
    <source>
        <dbReference type="ARBA" id="ARBA00022553"/>
    </source>
</evidence>
<dbReference type="Pfam" id="PF14689">
    <property type="entry name" value="SPOB_a"/>
    <property type="match status" value="1"/>
</dbReference>
<dbReference type="AlphaFoldDB" id="A0A0L0WD91"/>
<protein>
    <submittedName>
        <fullName evidence="6">Putative signal transduction histidine kinase</fullName>
    </submittedName>
</protein>
<organism evidence="6 7">
    <name type="scientific">Gottschalkia purinilytica</name>
    <name type="common">Clostridium purinilyticum</name>
    <dbReference type="NCBI Taxonomy" id="1503"/>
    <lineage>
        <taxon>Bacteria</taxon>
        <taxon>Bacillati</taxon>
        <taxon>Bacillota</taxon>
        <taxon>Tissierellia</taxon>
        <taxon>Tissierellales</taxon>
        <taxon>Gottschalkiaceae</taxon>
        <taxon>Gottschalkia</taxon>
    </lineage>
</organism>
<dbReference type="OrthoDB" id="1634477at2"/>
<keyword evidence="2" id="KW-0808">Transferase</keyword>
<dbReference type="InterPro" id="IPR016120">
    <property type="entry name" value="Sig_transdc_His_kin_SpoOB"/>
</dbReference>
<sequence>MIIFTVTAPKIVALILITIVIMIDLILLIKSYKEDSNNLYNKEINMSFIRDMKKISRENRHDFMNTLQIIYGYLQLRKYDNAIFQIKKVTDTMMNISKIYNLSVLSISLFLERKILKAANVGIKINFEVNNYVEDEFRKIKNEKEILENLEDISDYLIDFHDENDECSIYIIVLEHEDSISFNISGNFEENIKNDLKNKYSEIMLKDEGIIITYKYDEVEVLKLQDTIYNEIYSSNI</sequence>
<dbReference type="Proteomes" id="UP000037267">
    <property type="component" value="Unassembled WGS sequence"/>
</dbReference>